<dbReference type="EMBL" id="JACRTF010000001">
    <property type="protein sequence ID" value="MBC8594835.1"/>
    <property type="molecule type" value="Genomic_DNA"/>
</dbReference>
<dbReference type="RefSeq" id="WP_262435924.1">
    <property type="nucleotide sequence ID" value="NZ_JACRTF010000001.1"/>
</dbReference>
<dbReference type="PANTHER" id="PTHR23028">
    <property type="entry name" value="ACETYLTRANSFERASE"/>
    <property type="match status" value="1"/>
</dbReference>
<feature type="transmembrane region" description="Helical" evidence="1">
    <location>
        <begin position="140"/>
        <end position="157"/>
    </location>
</feature>
<comment type="caution">
    <text evidence="3">The sequence shown here is derived from an EMBL/GenBank/DDBJ whole genome shotgun (WGS) entry which is preliminary data.</text>
</comment>
<evidence type="ECO:0000313" key="4">
    <source>
        <dbReference type="Proteomes" id="UP000651085"/>
    </source>
</evidence>
<dbReference type="AlphaFoldDB" id="A0A926FAL1"/>
<dbReference type="Pfam" id="PF01757">
    <property type="entry name" value="Acyl_transf_3"/>
    <property type="match status" value="1"/>
</dbReference>
<dbReference type="PANTHER" id="PTHR23028:SF53">
    <property type="entry name" value="ACYL_TRANSF_3 DOMAIN-CONTAINING PROTEIN"/>
    <property type="match status" value="1"/>
</dbReference>
<sequence length="348" mass="40461">MNKNYYWIDLLRFFAAFIVLLNHSRGVFWCEYDDMQGNGKLFFYSITRMGHEAVLIFFVLSGYLVGGAAIKRIGIGTFDLKSYSINRSVRILLPLFSAILLYLITAHILNEEVNYWTCLGNLLSLQGILVPSLVGPFWSLSYEVWFYFLMGAVALLLSKRNVWTLFSLVLVLSVFAFLKPIYLLVWLIGAFAYVCQPQQRNGFLFYTSILMMMLMVLCYQFGRDSHGIGNLSFSFNIGLIELVFSLFGAIFIQQIVLMRPEHKWSNCLNYLGIKLAVFSYTLYLVHQTICLFIFKYFNMSQFDSLSWNNLLLYSLILIIVLFISWCIYCLFEKHTALVKKAINRWLLK</sequence>
<organism evidence="3 4">
    <name type="scientific">Jilunia laotingensis</name>
    <dbReference type="NCBI Taxonomy" id="2763675"/>
    <lineage>
        <taxon>Bacteria</taxon>
        <taxon>Pseudomonadati</taxon>
        <taxon>Bacteroidota</taxon>
        <taxon>Bacteroidia</taxon>
        <taxon>Bacteroidales</taxon>
        <taxon>Bacteroidaceae</taxon>
        <taxon>Jilunia</taxon>
    </lineage>
</organism>
<protein>
    <submittedName>
        <fullName evidence="3">Acyltransferase</fullName>
    </submittedName>
</protein>
<keyword evidence="1" id="KW-1133">Transmembrane helix</keyword>
<evidence type="ECO:0000256" key="1">
    <source>
        <dbReference type="SAM" id="Phobius"/>
    </source>
</evidence>
<feature type="transmembrane region" description="Helical" evidence="1">
    <location>
        <begin position="310"/>
        <end position="331"/>
    </location>
</feature>
<feature type="transmembrane region" description="Helical" evidence="1">
    <location>
        <begin position="277"/>
        <end position="298"/>
    </location>
</feature>
<feature type="domain" description="Acyltransferase 3" evidence="2">
    <location>
        <begin position="5"/>
        <end position="328"/>
    </location>
</feature>
<dbReference type="GO" id="GO:0016020">
    <property type="term" value="C:membrane"/>
    <property type="evidence" value="ECO:0007669"/>
    <property type="project" value="TreeGrafter"/>
</dbReference>
<feature type="transmembrane region" description="Helical" evidence="1">
    <location>
        <begin position="234"/>
        <end position="257"/>
    </location>
</feature>
<keyword evidence="1" id="KW-0812">Transmembrane</keyword>
<dbReference type="InterPro" id="IPR050879">
    <property type="entry name" value="Acyltransferase_3"/>
</dbReference>
<keyword evidence="4" id="KW-1185">Reference proteome</keyword>
<name>A0A926FAL1_9BACT</name>
<reference evidence="3" key="1">
    <citation type="submission" date="2020-08" db="EMBL/GenBank/DDBJ databases">
        <title>Genome public.</title>
        <authorList>
            <person name="Liu C."/>
            <person name="Sun Q."/>
        </authorList>
    </citation>
    <scope>NUCLEOTIDE SEQUENCE</scope>
    <source>
        <strain evidence="3">N12</strain>
    </source>
</reference>
<dbReference type="GO" id="GO:0016747">
    <property type="term" value="F:acyltransferase activity, transferring groups other than amino-acyl groups"/>
    <property type="evidence" value="ECO:0007669"/>
    <property type="project" value="InterPro"/>
</dbReference>
<evidence type="ECO:0000313" key="3">
    <source>
        <dbReference type="EMBL" id="MBC8594835.1"/>
    </source>
</evidence>
<keyword evidence="1" id="KW-0472">Membrane</keyword>
<dbReference type="InterPro" id="IPR002656">
    <property type="entry name" value="Acyl_transf_3_dom"/>
</dbReference>
<feature type="transmembrane region" description="Helical" evidence="1">
    <location>
        <begin position="203"/>
        <end position="222"/>
    </location>
</feature>
<proteinExistence type="predicted"/>
<gene>
    <name evidence="3" type="ORF">H8744_16620</name>
</gene>
<keyword evidence="3" id="KW-0808">Transferase</keyword>
<evidence type="ECO:0000259" key="2">
    <source>
        <dbReference type="Pfam" id="PF01757"/>
    </source>
</evidence>
<dbReference type="Proteomes" id="UP000651085">
    <property type="component" value="Unassembled WGS sequence"/>
</dbReference>
<accession>A0A926FAL1</accession>
<feature type="transmembrane region" description="Helical" evidence="1">
    <location>
        <begin position="91"/>
        <end position="108"/>
    </location>
</feature>
<dbReference type="GO" id="GO:0000271">
    <property type="term" value="P:polysaccharide biosynthetic process"/>
    <property type="evidence" value="ECO:0007669"/>
    <property type="project" value="TreeGrafter"/>
</dbReference>
<feature type="transmembrane region" description="Helical" evidence="1">
    <location>
        <begin position="50"/>
        <end position="70"/>
    </location>
</feature>
<feature type="transmembrane region" description="Helical" evidence="1">
    <location>
        <begin position="163"/>
        <end position="191"/>
    </location>
</feature>
<keyword evidence="3" id="KW-0012">Acyltransferase</keyword>